<keyword evidence="3" id="KW-0813">Transport</keyword>
<reference evidence="10 11" key="1">
    <citation type="submission" date="2024-01" db="EMBL/GenBank/DDBJ databases">
        <title>Multi-omics insights into the function and evolution of sodium benzoate biodegradation pathways in Benzoatithermus flavus gen. nov., sp. nov. from hot spring.</title>
        <authorList>
            <person name="Hu C.-J."/>
            <person name="Li W.-J."/>
        </authorList>
    </citation>
    <scope>NUCLEOTIDE SEQUENCE [LARGE SCALE GENOMIC DNA]</scope>
    <source>
        <strain evidence="10 11">SYSU G07066</strain>
    </source>
</reference>
<dbReference type="Pfam" id="PF03600">
    <property type="entry name" value="CitMHS"/>
    <property type="match status" value="1"/>
</dbReference>
<keyword evidence="11" id="KW-1185">Reference proteome</keyword>
<keyword evidence="5 8" id="KW-0812">Transmembrane</keyword>
<name>A0ABU8XVW4_9PROT</name>
<dbReference type="InterPro" id="IPR004680">
    <property type="entry name" value="Cit_transptr-like_dom"/>
</dbReference>
<comment type="caution">
    <text evidence="10">The sequence shown here is derived from an EMBL/GenBank/DDBJ whole genome shotgun (WGS) entry which is preliminary data.</text>
</comment>
<feature type="transmembrane region" description="Helical" evidence="8">
    <location>
        <begin position="170"/>
        <end position="196"/>
    </location>
</feature>
<evidence type="ECO:0000256" key="8">
    <source>
        <dbReference type="SAM" id="Phobius"/>
    </source>
</evidence>
<keyword evidence="4" id="KW-1003">Cell membrane</keyword>
<dbReference type="PANTHER" id="PTHR43302">
    <property type="entry name" value="TRANSPORTER ARSB-RELATED"/>
    <property type="match status" value="1"/>
</dbReference>
<protein>
    <submittedName>
        <fullName evidence="10">SLC13 family permease</fullName>
    </submittedName>
</protein>
<feature type="transmembrane region" description="Helical" evidence="8">
    <location>
        <begin position="316"/>
        <end position="337"/>
    </location>
</feature>
<gene>
    <name evidence="10" type="ORF">U1T56_15570</name>
</gene>
<dbReference type="PRINTS" id="PR00758">
    <property type="entry name" value="ARSENICPUMP"/>
</dbReference>
<dbReference type="InterPro" id="IPR000802">
    <property type="entry name" value="Arsenical_pump_ArsB"/>
</dbReference>
<feature type="transmembrane region" description="Helical" evidence="8">
    <location>
        <begin position="59"/>
        <end position="80"/>
    </location>
</feature>
<accession>A0ABU8XVW4</accession>
<evidence type="ECO:0000256" key="1">
    <source>
        <dbReference type="ARBA" id="ARBA00004651"/>
    </source>
</evidence>
<comment type="subcellular location">
    <subcellularLocation>
        <location evidence="1">Cell membrane</location>
        <topology evidence="1">Multi-pass membrane protein</topology>
    </subcellularLocation>
</comment>
<evidence type="ECO:0000313" key="10">
    <source>
        <dbReference type="EMBL" id="MEK0084573.1"/>
    </source>
</evidence>
<feature type="transmembrane region" description="Helical" evidence="8">
    <location>
        <begin position="389"/>
        <end position="408"/>
    </location>
</feature>
<keyword evidence="7 8" id="KW-0472">Membrane</keyword>
<evidence type="ECO:0000256" key="3">
    <source>
        <dbReference type="ARBA" id="ARBA00022448"/>
    </source>
</evidence>
<feature type="transmembrane region" description="Helical" evidence="8">
    <location>
        <begin position="136"/>
        <end position="155"/>
    </location>
</feature>
<proteinExistence type="inferred from homology"/>
<evidence type="ECO:0000313" key="11">
    <source>
        <dbReference type="Proteomes" id="UP001375743"/>
    </source>
</evidence>
<feature type="transmembrane region" description="Helical" evidence="8">
    <location>
        <begin position="273"/>
        <end position="296"/>
    </location>
</feature>
<organism evidence="10 11">
    <name type="scientific">Benzoatithermus flavus</name>
    <dbReference type="NCBI Taxonomy" id="3108223"/>
    <lineage>
        <taxon>Bacteria</taxon>
        <taxon>Pseudomonadati</taxon>
        <taxon>Pseudomonadota</taxon>
        <taxon>Alphaproteobacteria</taxon>
        <taxon>Geminicoccales</taxon>
        <taxon>Geminicoccaceae</taxon>
        <taxon>Benzoatithermus</taxon>
    </lineage>
</organism>
<feature type="transmembrane region" description="Helical" evidence="8">
    <location>
        <begin position="100"/>
        <end position="124"/>
    </location>
</feature>
<evidence type="ECO:0000256" key="6">
    <source>
        <dbReference type="ARBA" id="ARBA00022989"/>
    </source>
</evidence>
<evidence type="ECO:0000259" key="9">
    <source>
        <dbReference type="Pfam" id="PF03600"/>
    </source>
</evidence>
<dbReference type="Proteomes" id="UP001375743">
    <property type="component" value="Unassembled WGS sequence"/>
</dbReference>
<dbReference type="RefSeq" id="WP_418160425.1">
    <property type="nucleotide sequence ID" value="NZ_JBBLZC010000016.1"/>
</dbReference>
<comment type="similarity">
    <text evidence="2">Belongs to the CitM (TC 2.A.11) transporter family.</text>
</comment>
<dbReference type="PANTHER" id="PTHR43302:SF5">
    <property type="entry name" value="TRANSPORTER ARSB-RELATED"/>
    <property type="match status" value="1"/>
</dbReference>
<evidence type="ECO:0000256" key="5">
    <source>
        <dbReference type="ARBA" id="ARBA00022692"/>
    </source>
</evidence>
<keyword evidence="6 8" id="KW-1133">Transmembrane helix</keyword>
<evidence type="ECO:0000256" key="7">
    <source>
        <dbReference type="ARBA" id="ARBA00023136"/>
    </source>
</evidence>
<evidence type="ECO:0000256" key="2">
    <source>
        <dbReference type="ARBA" id="ARBA00009843"/>
    </source>
</evidence>
<feature type="transmembrane region" description="Helical" evidence="8">
    <location>
        <begin position="344"/>
        <end position="369"/>
    </location>
</feature>
<dbReference type="EMBL" id="JBBLZC010000016">
    <property type="protein sequence ID" value="MEK0084573.1"/>
    <property type="molecule type" value="Genomic_DNA"/>
</dbReference>
<evidence type="ECO:0000256" key="4">
    <source>
        <dbReference type="ARBA" id="ARBA00022475"/>
    </source>
</evidence>
<feature type="domain" description="Citrate transporter-like" evidence="9">
    <location>
        <begin position="21"/>
        <end position="343"/>
    </location>
</feature>
<sequence length="410" mass="42852">MTLLVLTVFVAVYLGMALGRWPGLMIDRTGIALLGAIVLVLAGAISPEEARNAIDVPTLVVLFGLMVLSSQFAACGFYAWCSRRLALSPAGPKQLLLLTVTTAGLLSAVLANDVVVFAMTPMLATGLLRRGLDPRPFLIALAAAANAGSAATIIGNPQNILIGQRGHLDFWAFLAACGPPAAVGMAVSYLVVLAVWRRRFVLQDPRSRHGLPEQVPAPDRGGLLKALVATAALLVLFATPLPQAEGVLLVAGVLLVSRRLSTKRILALVDWHLLILFGGLFVVTHALQATGLPAWLVEMLARAGAPLAEPWLLGPLTVLGSNTIGNVPLVVLLLKVLPAPTPDLLHFLAVVSTLAGNLLVVGSLANIITVERAKEVGVELGFLEHARCGVPITLLSLIAASGWLALIASG</sequence>
<feature type="transmembrane region" description="Helical" evidence="8">
    <location>
        <begin position="29"/>
        <end position="47"/>
    </location>
</feature>